<reference evidence="1 2" key="1">
    <citation type="submission" date="2016-09" db="EMBL/GenBank/DDBJ databases">
        <title>Genomic analysis reveals versatility of anaerobic energy metabolism of Geosporobacter ferrireducens IRF9 of phylum Firmicutes.</title>
        <authorList>
            <person name="Kim S.-J."/>
        </authorList>
    </citation>
    <scope>NUCLEOTIDE SEQUENCE [LARGE SCALE GENOMIC DNA]</scope>
    <source>
        <strain evidence="1 2">IRF9</strain>
    </source>
</reference>
<dbReference type="EMBL" id="CP017269">
    <property type="protein sequence ID" value="AOT71943.1"/>
    <property type="molecule type" value="Genomic_DNA"/>
</dbReference>
<protein>
    <submittedName>
        <fullName evidence="1">Uncharacterized protein</fullName>
    </submittedName>
</protein>
<name>A0A1D8GM03_9FIRM</name>
<evidence type="ECO:0000313" key="1">
    <source>
        <dbReference type="EMBL" id="AOT71943.1"/>
    </source>
</evidence>
<keyword evidence="2" id="KW-1185">Reference proteome</keyword>
<dbReference type="KEGG" id="gfe:Gferi_21820"/>
<sequence>MYSHLGFTENLEKPVGSSFNAGKSFELWAINRKIKEIIQLDDQWLVVVEPQLKGYRTVKINYNDTDIKTDETAAFRSVLSEFFLYNNACKKLSL</sequence>
<gene>
    <name evidence="1" type="ORF">Gferi_21820</name>
</gene>
<evidence type="ECO:0000313" key="2">
    <source>
        <dbReference type="Proteomes" id="UP000095743"/>
    </source>
</evidence>
<dbReference type="AlphaFoldDB" id="A0A1D8GM03"/>
<proteinExistence type="predicted"/>
<dbReference type="Proteomes" id="UP000095743">
    <property type="component" value="Chromosome"/>
</dbReference>
<organism evidence="1 2">
    <name type="scientific">Geosporobacter ferrireducens</name>
    <dbReference type="NCBI Taxonomy" id="1424294"/>
    <lineage>
        <taxon>Bacteria</taxon>
        <taxon>Bacillati</taxon>
        <taxon>Bacillota</taxon>
        <taxon>Clostridia</taxon>
        <taxon>Peptostreptococcales</taxon>
        <taxon>Thermotaleaceae</taxon>
        <taxon>Geosporobacter</taxon>
    </lineage>
</organism>
<accession>A0A1D8GM03</accession>